<keyword evidence="3" id="KW-1185">Reference proteome</keyword>
<evidence type="ECO:0000313" key="2">
    <source>
        <dbReference type="EMBL" id="TLX76268.1"/>
    </source>
</evidence>
<dbReference type="OrthoDB" id="9800188at2"/>
<dbReference type="CDD" id="cd01289">
    <property type="entry name" value="FabA_like"/>
    <property type="match status" value="1"/>
</dbReference>
<organism evidence="2 3">
    <name type="scientific">Pseudomonas nicosulfuronedens</name>
    <dbReference type="NCBI Taxonomy" id="2571105"/>
    <lineage>
        <taxon>Bacteria</taxon>
        <taxon>Pseudomonadati</taxon>
        <taxon>Pseudomonadota</taxon>
        <taxon>Gammaproteobacteria</taxon>
        <taxon>Pseudomonadales</taxon>
        <taxon>Pseudomonadaceae</taxon>
        <taxon>Pseudomonas</taxon>
    </lineage>
</organism>
<protein>
    <submittedName>
        <fullName evidence="2">3-hydroxylacyl-ACP dehydratase</fullName>
    </submittedName>
</protein>
<dbReference type="AlphaFoldDB" id="A0A5R9R122"/>
<dbReference type="Gene3D" id="3.10.129.10">
    <property type="entry name" value="Hotdog Thioesterase"/>
    <property type="match status" value="1"/>
</dbReference>
<dbReference type="InterPro" id="IPR016776">
    <property type="entry name" value="ApeP-like_dehydratase"/>
</dbReference>
<dbReference type="InterPro" id="IPR029069">
    <property type="entry name" value="HotDog_dom_sf"/>
</dbReference>
<reference evidence="2 3" key="1">
    <citation type="submission" date="2019-04" db="EMBL/GenBank/DDBJ databases">
        <authorList>
            <person name="Li M."/>
        </authorList>
    </citation>
    <scope>NUCLEOTIDE SEQUENCE [LARGE SCALE GENOMIC DNA]</scope>
    <source>
        <strain evidence="2 3">LAM1902</strain>
    </source>
</reference>
<dbReference type="SUPFAM" id="SSF54637">
    <property type="entry name" value="Thioesterase/thiol ester dehydrase-isomerase"/>
    <property type="match status" value="1"/>
</dbReference>
<gene>
    <name evidence="2" type="ORF">FAS41_14870</name>
</gene>
<dbReference type="Pfam" id="PF22817">
    <property type="entry name" value="ApeP-like"/>
    <property type="match status" value="1"/>
</dbReference>
<name>A0A5R9R122_9PSED</name>
<evidence type="ECO:0000256" key="1">
    <source>
        <dbReference type="SAM" id="MobiDB-lite"/>
    </source>
</evidence>
<sequence length="166" mass="17936">MIDWPIASLLPHAGDMILLDEVLEFGEEDIRTRLTVRPGGLFNEADGSLPAWIGVELMAQSIAAYAGCQARSRGEPVELGFLLGTRQYQCNVASFPVGAQLTLHAIRTLQDDNGMGVFECHLEGADIKALARLTVFRPPEAASYLQEPPLEAPAPGSESPKSQAYD</sequence>
<comment type="caution">
    <text evidence="2">The sequence shown here is derived from an EMBL/GenBank/DDBJ whole genome shotgun (WGS) entry which is preliminary data.</text>
</comment>
<dbReference type="EMBL" id="SWDV01000016">
    <property type="protein sequence ID" value="TLX76268.1"/>
    <property type="molecule type" value="Genomic_DNA"/>
</dbReference>
<dbReference type="PIRSF" id="PIRSF020565">
    <property type="entry name" value="3Ho_Ac_ACP_DH_prd"/>
    <property type="match status" value="1"/>
</dbReference>
<proteinExistence type="predicted"/>
<dbReference type="Proteomes" id="UP000306635">
    <property type="component" value="Unassembled WGS sequence"/>
</dbReference>
<evidence type="ECO:0000313" key="3">
    <source>
        <dbReference type="Proteomes" id="UP000306635"/>
    </source>
</evidence>
<dbReference type="RefSeq" id="WP_138523501.1">
    <property type="nucleotide sequence ID" value="NZ_JAOCBK010000002.1"/>
</dbReference>
<feature type="region of interest" description="Disordered" evidence="1">
    <location>
        <begin position="144"/>
        <end position="166"/>
    </location>
</feature>
<accession>A0A5R9R122</accession>